<dbReference type="PANTHER" id="PTHR31707">
    <property type="entry name" value="PECTINESTERASE"/>
    <property type="match status" value="1"/>
</dbReference>
<reference evidence="5" key="1">
    <citation type="journal article" date="2013" name="Nat. Commun.">
        <title>Whole-genome sequencing of Oryza brachyantha reveals mechanisms underlying Oryza genome evolution.</title>
        <authorList>
            <person name="Chen J."/>
            <person name="Huang Q."/>
            <person name="Gao D."/>
            <person name="Wang J."/>
            <person name="Lang Y."/>
            <person name="Liu T."/>
            <person name="Li B."/>
            <person name="Bai Z."/>
            <person name="Luis Goicoechea J."/>
            <person name="Liang C."/>
            <person name="Chen C."/>
            <person name="Zhang W."/>
            <person name="Sun S."/>
            <person name="Liao Y."/>
            <person name="Zhang X."/>
            <person name="Yang L."/>
            <person name="Song C."/>
            <person name="Wang M."/>
            <person name="Shi J."/>
            <person name="Liu G."/>
            <person name="Liu J."/>
            <person name="Zhou H."/>
            <person name="Zhou W."/>
            <person name="Yu Q."/>
            <person name="An N."/>
            <person name="Chen Y."/>
            <person name="Cai Q."/>
            <person name="Wang B."/>
            <person name="Liu B."/>
            <person name="Min J."/>
            <person name="Huang Y."/>
            <person name="Wu H."/>
            <person name="Li Z."/>
            <person name="Zhang Y."/>
            <person name="Yin Y."/>
            <person name="Song W."/>
            <person name="Jiang J."/>
            <person name="Jackson S.A."/>
            <person name="Wing R.A."/>
            <person name="Wang J."/>
            <person name="Chen M."/>
        </authorList>
    </citation>
    <scope>NUCLEOTIDE SEQUENCE [LARGE SCALE GENOMIC DNA]</scope>
    <source>
        <strain evidence="5">cv. IRGC 101232</strain>
    </source>
</reference>
<dbReference type="InterPro" id="IPR012334">
    <property type="entry name" value="Pectin_lyas_fold"/>
</dbReference>
<dbReference type="SUPFAM" id="SSF51126">
    <property type="entry name" value="Pectin lyase-like"/>
    <property type="match status" value="1"/>
</dbReference>
<sequence length="85" mass="9265">MESVLEGFVHSQGYMPWEGRDNLGEAFYGEYGNTGAGANSTGRQELHGFHVLSKDKAMQFTVGHFLHGADWIPESGTPVTLGFFG</sequence>
<dbReference type="eggNOG" id="ENOG502QVHM">
    <property type="taxonomic scope" value="Eukaryota"/>
</dbReference>
<keyword evidence="3" id="KW-0063">Aspartyl esterase</keyword>
<organism evidence="5">
    <name type="scientific">Oryza brachyantha</name>
    <name type="common">malo sina</name>
    <dbReference type="NCBI Taxonomy" id="4533"/>
    <lineage>
        <taxon>Eukaryota</taxon>
        <taxon>Viridiplantae</taxon>
        <taxon>Streptophyta</taxon>
        <taxon>Embryophyta</taxon>
        <taxon>Tracheophyta</taxon>
        <taxon>Spermatophyta</taxon>
        <taxon>Magnoliopsida</taxon>
        <taxon>Liliopsida</taxon>
        <taxon>Poales</taxon>
        <taxon>Poaceae</taxon>
        <taxon>BOP clade</taxon>
        <taxon>Oryzoideae</taxon>
        <taxon>Oryzeae</taxon>
        <taxon>Oryzinae</taxon>
        <taxon>Oryza</taxon>
    </lineage>
</organism>
<dbReference type="Proteomes" id="UP000006038">
    <property type="component" value="Chromosome 3"/>
</dbReference>
<feature type="domain" description="Pectinesterase catalytic" evidence="4">
    <location>
        <begin position="1"/>
        <end position="68"/>
    </location>
</feature>
<comment type="pathway">
    <text evidence="1">Glycan metabolism; pectin degradation; 2-dehydro-3-deoxy-D-gluconate from pectin: step 1/5.</text>
</comment>
<evidence type="ECO:0000313" key="5">
    <source>
        <dbReference type="EnsemblPlants" id="OB03G29720.1"/>
    </source>
</evidence>
<dbReference type="InterPro" id="IPR000070">
    <property type="entry name" value="Pectinesterase_cat"/>
</dbReference>
<evidence type="ECO:0000256" key="3">
    <source>
        <dbReference type="ARBA" id="ARBA00023085"/>
    </source>
</evidence>
<dbReference type="GO" id="GO:0045490">
    <property type="term" value="P:pectin catabolic process"/>
    <property type="evidence" value="ECO:0007669"/>
    <property type="project" value="UniProtKB-UniPathway"/>
</dbReference>
<accession>J3LPJ6</accession>
<keyword evidence="2" id="KW-0378">Hydrolase</keyword>
<protein>
    <submittedName>
        <fullName evidence="5">Pectinesterase</fullName>
    </submittedName>
</protein>
<evidence type="ECO:0000259" key="4">
    <source>
        <dbReference type="Pfam" id="PF01095"/>
    </source>
</evidence>
<dbReference type="STRING" id="4533.J3LPJ6"/>
<dbReference type="GO" id="GO:0042545">
    <property type="term" value="P:cell wall modification"/>
    <property type="evidence" value="ECO:0007669"/>
    <property type="project" value="InterPro"/>
</dbReference>
<keyword evidence="6" id="KW-1185">Reference proteome</keyword>
<dbReference type="UniPathway" id="UPA00545">
    <property type="reaction ID" value="UER00823"/>
</dbReference>
<evidence type="ECO:0000256" key="2">
    <source>
        <dbReference type="ARBA" id="ARBA00022801"/>
    </source>
</evidence>
<proteinExistence type="predicted"/>
<dbReference type="Gene3D" id="2.160.20.10">
    <property type="entry name" value="Single-stranded right-handed beta-helix, Pectin lyase-like"/>
    <property type="match status" value="1"/>
</dbReference>
<dbReference type="OMA" id="PRRWIEP"/>
<name>J3LPJ6_ORYBR</name>
<dbReference type="HOGENOM" id="CLU_012243_8_4_1"/>
<dbReference type="AlphaFoldDB" id="J3LPJ6"/>
<dbReference type="GO" id="GO:0030599">
    <property type="term" value="F:pectinesterase activity"/>
    <property type="evidence" value="ECO:0007669"/>
    <property type="project" value="InterPro"/>
</dbReference>
<evidence type="ECO:0000313" key="6">
    <source>
        <dbReference type="Proteomes" id="UP000006038"/>
    </source>
</evidence>
<reference evidence="5" key="2">
    <citation type="submission" date="2013-04" db="UniProtKB">
        <authorList>
            <consortium name="EnsemblPlants"/>
        </authorList>
    </citation>
    <scope>IDENTIFICATION</scope>
</reference>
<dbReference type="Gramene" id="OB03G29720.1">
    <property type="protein sequence ID" value="OB03G29720.1"/>
    <property type="gene ID" value="OB03G29720"/>
</dbReference>
<dbReference type="EnsemblPlants" id="OB03G29720.1">
    <property type="protein sequence ID" value="OB03G29720.1"/>
    <property type="gene ID" value="OB03G29720"/>
</dbReference>
<evidence type="ECO:0000256" key="1">
    <source>
        <dbReference type="ARBA" id="ARBA00005184"/>
    </source>
</evidence>
<dbReference type="InterPro" id="IPR011050">
    <property type="entry name" value="Pectin_lyase_fold/virulence"/>
</dbReference>
<dbReference type="Pfam" id="PF01095">
    <property type="entry name" value="Pectinesterase"/>
    <property type="match status" value="1"/>
</dbReference>